<feature type="region of interest" description="Disordered" evidence="1">
    <location>
        <begin position="1"/>
        <end position="26"/>
    </location>
</feature>
<dbReference type="EMBL" id="LS974618">
    <property type="protein sequence ID" value="CAG7894115.1"/>
    <property type="molecule type" value="Genomic_DNA"/>
</dbReference>
<dbReference type="Gramene" id="A02p30670.2_BraZ1">
    <property type="protein sequence ID" value="A02p30670.2_BraZ1.CDS.1"/>
    <property type="gene ID" value="A02g30670.2_BraZ1"/>
</dbReference>
<evidence type="ECO:0000313" key="4">
    <source>
        <dbReference type="Proteomes" id="UP000694005"/>
    </source>
</evidence>
<evidence type="ECO:0000313" key="3">
    <source>
        <dbReference type="EMBL" id="CAG7894115.1"/>
    </source>
</evidence>
<gene>
    <name evidence="3" type="ORF">BRAPAZ1V2_A02P30670.2</name>
</gene>
<dbReference type="InterPro" id="IPR025558">
    <property type="entry name" value="DUF4283"/>
</dbReference>
<reference evidence="3 4" key="1">
    <citation type="submission" date="2021-07" db="EMBL/GenBank/DDBJ databases">
        <authorList>
            <consortium name="Genoscope - CEA"/>
            <person name="William W."/>
        </authorList>
    </citation>
    <scope>NUCLEOTIDE SEQUENCE [LARGE SCALE GENOMIC DNA]</scope>
</reference>
<organism evidence="3 4">
    <name type="scientific">Brassica campestris</name>
    <name type="common">Field mustard</name>
    <dbReference type="NCBI Taxonomy" id="3711"/>
    <lineage>
        <taxon>Eukaryota</taxon>
        <taxon>Viridiplantae</taxon>
        <taxon>Streptophyta</taxon>
        <taxon>Embryophyta</taxon>
        <taxon>Tracheophyta</taxon>
        <taxon>Spermatophyta</taxon>
        <taxon>Magnoliopsida</taxon>
        <taxon>eudicotyledons</taxon>
        <taxon>Gunneridae</taxon>
        <taxon>Pentapetalae</taxon>
        <taxon>rosids</taxon>
        <taxon>malvids</taxon>
        <taxon>Brassicales</taxon>
        <taxon>Brassicaceae</taxon>
        <taxon>Brassiceae</taxon>
        <taxon>Brassica</taxon>
    </lineage>
</organism>
<feature type="domain" description="DUF4283" evidence="2">
    <location>
        <begin position="39"/>
        <end position="119"/>
    </location>
</feature>
<dbReference type="InterPro" id="IPR040256">
    <property type="entry name" value="At4g02000-like"/>
</dbReference>
<dbReference type="Proteomes" id="UP000694005">
    <property type="component" value="Chromosome A02"/>
</dbReference>
<protein>
    <recommendedName>
        <fullName evidence="2">DUF4283 domain-containing protein</fullName>
    </recommendedName>
</protein>
<dbReference type="AlphaFoldDB" id="A0A8D9M1S5"/>
<accession>A0A8D9M1S5</accession>
<evidence type="ECO:0000256" key="1">
    <source>
        <dbReference type="SAM" id="MobiDB-lite"/>
    </source>
</evidence>
<dbReference type="PANTHER" id="PTHR31286:SF163">
    <property type="entry name" value="ZINC KNUCKLE CX2CX4HX4C DOMAIN-CONTAINING PROTEIN"/>
    <property type="match status" value="1"/>
</dbReference>
<proteinExistence type="predicted"/>
<feature type="compositionally biased region" description="Basic and acidic residues" evidence="1">
    <location>
        <begin position="1"/>
        <end position="11"/>
    </location>
</feature>
<name>A0A8D9M1S5_BRACM</name>
<dbReference type="Pfam" id="PF14111">
    <property type="entry name" value="DUF4283"/>
    <property type="match status" value="1"/>
</dbReference>
<dbReference type="PANTHER" id="PTHR31286">
    <property type="entry name" value="GLYCINE-RICH CELL WALL STRUCTURAL PROTEIN 1.8-LIKE"/>
    <property type="match status" value="1"/>
</dbReference>
<sequence length="170" mass="19684">MERRLSKDAKGKRNANNPLKPPRAGWIKAQAPVNNDRYNKLSLTIIGRVTKRTAQKVWSLIPFFTEMWKPHGRPMGSDLGNGCFQFQFENESDLIGVFEKRPFHYAKWMVILQRWEPTAAASFPSLIPFWIKVQGILIHLWAEDTIKSLGADIEIFEKAEINDFSVKRRV</sequence>
<evidence type="ECO:0000259" key="2">
    <source>
        <dbReference type="Pfam" id="PF14111"/>
    </source>
</evidence>